<keyword evidence="2" id="KW-1185">Reference proteome</keyword>
<accession>A0ACC0APN6</accession>
<proteinExistence type="predicted"/>
<gene>
    <name evidence="1" type="ORF">M9H77_21862</name>
</gene>
<evidence type="ECO:0000313" key="2">
    <source>
        <dbReference type="Proteomes" id="UP001060085"/>
    </source>
</evidence>
<dbReference type="Proteomes" id="UP001060085">
    <property type="component" value="Linkage Group LG05"/>
</dbReference>
<organism evidence="1 2">
    <name type="scientific">Catharanthus roseus</name>
    <name type="common">Madagascar periwinkle</name>
    <name type="synonym">Vinca rosea</name>
    <dbReference type="NCBI Taxonomy" id="4058"/>
    <lineage>
        <taxon>Eukaryota</taxon>
        <taxon>Viridiplantae</taxon>
        <taxon>Streptophyta</taxon>
        <taxon>Embryophyta</taxon>
        <taxon>Tracheophyta</taxon>
        <taxon>Spermatophyta</taxon>
        <taxon>Magnoliopsida</taxon>
        <taxon>eudicotyledons</taxon>
        <taxon>Gunneridae</taxon>
        <taxon>Pentapetalae</taxon>
        <taxon>asterids</taxon>
        <taxon>lamiids</taxon>
        <taxon>Gentianales</taxon>
        <taxon>Apocynaceae</taxon>
        <taxon>Rauvolfioideae</taxon>
        <taxon>Vinceae</taxon>
        <taxon>Catharanthinae</taxon>
        <taxon>Catharanthus</taxon>
    </lineage>
</organism>
<reference evidence="2" key="1">
    <citation type="journal article" date="2023" name="Nat. Plants">
        <title>Single-cell RNA sequencing provides a high-resolution roadmap for understanding the multicellular compartmentation of specialized metabolism.</title>
        <authorList>
            <person name="Sun S."/>
            <person name="Shen X."/>
            <person name="Li Y."/>
            <person name="Li Y."/>
            <person name="Wang S."/>
            <person name="Li R."/>
            <person name="Zhang H."/>
            <person name="Shen G."/>
            <person name="Guo B."/>
            <person name="Wei J."/>
            <person name="Xu J."/>
            <person name="St-Pierre B."/>
            <person name="Chen S."/>
            <person name="Sun C."/>
        </authorList>
    </citation>
    <scope>NUCLEOTIDE SEQUENCE [LARGE SCALE GENOMIC DNA]</scope>
</reference>
<protein>
    <submittedName>
        <fullName evidence="1">Uncharacterized protein</fullName>
    </submittedName>
</protein>
<evidence type="ECO:0000313" key="1">
    <source>
        <dbReference type="EMBL" id="KAI5662539.1"/>
    </source>
</evidence>
<comment type="caution">
    <text evidence="1">The sequence shown here is derived from an EMBL/GenBank/DDBJ whole genome shotgun (WGS) entry which is preliminary data.</text>
</comment>
<dbReference type="EMBL" id="CM044705">
    <property type="protein sequence ID" value="KAI5662539.1"/>
    <property type="molecule type" value="Genomic_DNA"/>
</dbReference>
<sequence length="126" mass="13691">MAIIRVGLVLLVLAIVATSTFSTSLDAGMPGSGGVEGGLSDAMNKSCINGNVGDCIDEDEEMMMDSEITRRTLAAQKRYISYDAMKKNSIPCSKRGNSYYHCTGHQKANPYSRSCTQISRCPRNTR</sequence>
<name>A0ACC0APN6_CATRO</name>